<evidence type="ECO:0000256" key="1">
    <source>
        <dbReference type="ARBA" id="ARBA00005061"/>
    </source>
</evidence>
<evidence type="ECO:0000256" key="3">
    <source>
        <dbReference type="ARBA" id="ARBA00018141"/>
    </source>
</evidence>
<evidence type="ECO:0000256" key="6">
    <source>
        <dbReference type="ARBA" id="ARBA00022833"/>
    </source>
</evidence>
<feature type="active site" description="Charge relay system" evidence="10">
    <location>
        <position position="109"/>
    </location>
</feature>
<comment type="caution">
    <text evidence="12">The sequence shown here is derived from an EMBL/GenBank/DDBJ whole genome shotgun (WGS) entry which is preliminary data.</text>
</comment>
<protein>
    <recommendedName>
        <fullName evidence="3 9">6-carboxy-5,6,7,8-tetrahydropterin synthase</fullName>
        <ecNumber evidence="9">4.-.-.-</ecNumber>
    </recommendedName>
</protein>
<evidence type="ECO:0000256" key="11">
    <source>
        <dbReference type="PIRSR" id="PIRSR006113-2"/>
    </source>
</evidence>
<evidence type="ECO:0000256" key="10">
    <source>
        <dbReference type="PIRSR" id="PIRSR006113-1"/>
    </source>
</evidence>
<dbReference type="InterPro" id="IPR038418">
    <property type="entry name" value="6-PTP_synth/QueD_sf"/>
</dbReference>
<keyword evidence="5 9" id="KW-0671">Queuosine biosynthesis</keyword>
<name>B9XN00_PEDPL</name>
<keyword evidence="6 9" id="KW-0862">Zinc</keyword>
<evidence type="ECO:0000313" key="12">
    <source>
        <dbReference type="EMBL" id="EEF58796.1"/>
    </source>
</evidence>
<reference evidence="12 13" key="1">
    <citation type="journal article" date="2011" name="J. Bacteriol.">
        <title>Genome sequence of 'Pedosphaera parvula' Ellin514, an aerobic Verrucomicrobial isolate from pasture soil.</title>
        <authorList>
            <person name="Kant R."/>
            <person name="van Passel M.W."/>
            <person name="Sangwan P."/>
            <person name="Palva A."/>
            <person name="Lucas S."/>
            <person name="Copeland A."/>
            <person name="Lapidus A."/>
            <person name="Glavina Del Rio T."/>
            <person name="Dalin E."/>
            <person name="Tice H."/>
            <person name="Bruce D."/>
            <person name="Goodwin L."/>
            <person name="Pitluck S."/>
            <person name="Chertkov O."/>
            <person name="Larimer F.W."/>
            <person name="Land M.L."/>
            <person name="Hauser L."/>
            <person name="Brettin T.S."/>
            <person name="Detter J.C."/>
            <person name="Han S."/>
            <person name="de Vos W.M."/>
            <person name="Janssen P.H."/>
            <person name="Smidt H."/>
        </authorList>
    </citation>
    <scope>NUCLEOTIDE SEQUENCE [LARGE SCALE GENOMIC DNA]</scope>
    <source>
        <strain evidence="12 13">Ellin514</strain>
    </source>
</reference>
<dbReference type="Gene3D" id="3.30.479.10">
    <property type="entry name" value="6-pyruvoyl tetrahydropterin synthase/QueD"/>
    <property type="match status" value="1"/>
</dbReference>
<dbReference type="AlphaFoldDB" id="B9XN00"/>
<dbReference type="RefSeq" id="WP_007417189.1">
    <property type="nucleotide sequence ID" value="NZ_ABOX02000037.1"/>
</dbReference>
<feature type="binding site" evidence="11">
    <location>
        <position position="32"/>
    </location>
    <ligand>
        <name>Zn(2+)</name>
        <dbReference type="ChEBI" id="CHEBI:29105"/>
    </ligand>
</feature>
<dbReference type="Proteomes" id="UP000003688">
    <property type="component" value="Unassembled WGS sequence"/>
</dbReference>
<feature type="binding site" evidence="11">
    <location>
        <position position="15"/>
    </location>
    <ligand>
        <name>Zn(2+)</name>
        <dbReference type="ChEBI" id="CHEBI:29105"/>
    </ligand>
</feature>
<dbReference type="GO" id="GO:0070497">
    <property type="term" value="F:6-carboxytetrahydropterin synthase activity"/>
    <property type="evidence" value="ECO:0007669"/>
    <property type="project" value="UniProtKB-EC"/>
</dbReference>
<dbReference type="PANTHER" id="PTHR12589:SF7">
    <property type="entry name" value="6-PYRUVOYL TETRAHYDROBIOPTERIN SYNTHASE"/>
    <property type="match status" value="1"/>
</dbReference>
<dbReference type="PIRSF" id="PIRSF006113">
    <property type="entry name" value="PTP_synth"/>
    <property type="match status" value="1"/>
</dbReference>
<comment type="pathway">
    <text evidence="1 9">Purine metabolism; 7-cyano-7-deazaguanine biosynthesis.</text>
</comment>
<evidence type="ECO:0000256" key="4">
    <source>
        <dbReference type="ARBA" id="ARBA00022723"/>
    </source>
</evidence>
<dbReference type="FunFam" id="3.30.479.10:FF:000001">
    <property type="entry name" value="6-carboxy-5,6,7,8-tetrahydropterin synthase"/>
    <property type="match status" value="1"/>
</dbReference>
<keyword evidence="7 9" id="KW-0456">Lyase</keyword>
<sequence length="120" mass="13821">MKMELRKTFQFEAAHLLPGLPKTHKCRRLHGHSFKAEIVVSGEVDPKLGWVMDYAEISAAFKPIWEKLDHHYLNEIPGLENPTSEILAIWIWKKLKPKLPQLSEVVVAETCTARCVYRGE</sequence>
<evidence type="ECO:0000256" key="9">
    <source>
        <dbReference type="PIRNR" id="PIRNR006113"/>
    </source>
</evidence>
<dbReference type="PANTHER" id="PTHR12589">
    <property type="entry name" value="PYRUVOYL TETRAHYDROBIOPTERIN SYNTHASE"/>
    <property type="match status" value="1"/>
</dbReference>
<feature type="active site" description="Charge relay system" evidence="10">
    <location>
        <position position="70"/>
    </location>
</feature>
<feature type="binding site" evidence="11">
    <location>
        <position position="30"/>
    </location>
    <ligand>
        <name>Zn(2+)</name>
        <dbReference type="ChEBI" id="CHEBI:29105"/>
    </ligand>
</feature>
<comment type="similarity">
    <text evidence="2 9">Belongs to the PTPS family. QueD subfamily.</text>
</comment>
<dbReference type="GO" id="GO:0046872">
    <property type="term" value="F:metal ion binding"/>
    <property type="evidence" value="ECO:0007669"/>
    <property type="project" value="UniProtKB-KW"/>
</dbReference>
<dbReference type="SUPFAM" id="SSF55620">
    <property type="entry name" value="Tetrahydrobiopterin biosynthesis enzymes-like"/>
    <property type="match status" value="1"/>
</dbReference>
<dbReference type="InterPro" id="IPR007115">
    <property type="entry name" value="6-PTP_synth/QueD"/>
</dbReference>
<evidence type="ECO:0000256" key="5">
    <source>
        <dbReference type="ARBA" id="ARBA00022785"/>
    </source>
</evidence>
<dbReference type="Pfam" id="PF01242">
    <property type="entry name" value="PTPS"/>
    <property type="match status" value="1"/>
</dbReference>
<keyword evidence="4 9" id="KW-0479">Metal-binding</keyword>
<evidence type="ECO:0000313" key="13">
    <source>
        <dbReference type="Proteomes" id="UP000003688"/>
    </source>
</evidence>
<dbReference type="OrthoDB" id="9804698at2"/>
<dbReference type="GO" id="GO:0008616">
    <property type="term" value="P:tRNA queuosine(34) biosynthetic process"/>
    <property type="evidence" value="ECO:0007669"/>
    <property type="project" value="UniProtKB-KW"/>
</dbReference>
<dbReference type="STRING" id="320771.Cflav_PD1969"/>
<dbReference type="UniPathway" id="UPA00391"/>
<keyword evidence="13" id="KW-1185">Reference proteome</keyword>
<accession>B9XN00</accession>
<organism evidence="12 13">
    <name type="scientific">Pedosphaera parvula (strain Ellin514)</name>
    <dbReference type="NCBI Taxonomy" id="320771"/>
    <lineage>
        <taxon>Bacteria</taxon>
        <taxon>Pseudomonadati</taxon>
        <taxon>Verrucomicrobiota</taxon>
        <taxon>Pedosphaerae</taxon>
        <taxon>Pedosphaerales</taxon>
        <taxon>Pedosphaeraceae</taxon>
        <taxon>Pedosphaera</taxon>
    </lineage>
</organism>
<evidence type="ECO:0000256" key="2">
    <source>
        <dbReference type="ARBA" id="ARBA00008900"/>
    </source>
</evidence>
<dbReference type="EMBL" id="ABOX02000037">
    <property type="protein sequence ID" value="EEF58796.1"/>
    <property type="molecule type" value="Genomic_DNA"/>
</dbReference>
<evidence type="ECO:0000256" key="8">
    <source>
        <dbReference type="ARBA" id="ARBA00048807"/>
    </source>
</evidence>
<dbReference type="EC" id="4.-.-.-" evidence="9"/>
<gene>
    <name evidence="12" type="ORF">Cflav_PD1969</name>
</gene>
<comment type="cofactor">
    <cofactor evidence="9 11">
        <name>Zn(2+)</name>
        <dbReference type="ChEBI" id="CHEBI:29105"/>
    </cofactor>
    <text evidence="9 11">Binds 1 zinc ion per subunit.</text>
</comment>
<feature type="active site" description="Proton acceptor" evidence="10">
    <location>
        <position position="26"/>
    </location>
</feature>
<comment type="catalytic activity">
    <reaction evidence="8 9">
        <text>7,8-dihydroneopterin 3'-triphosphate + H2O = 6-carboxy-5,6,7,8-tetrahydropterin + triphosphate + acetaldehyde + 2 H(+)</text>
        <dbReference type="Rhea" id="RHEA:27966"/>
        <dbReference type="ChEBI" id="CHEBI:15343"/>
        <dbReference type="ChEBI" id="CHEBI:15377"/>
        <dbReference type="ChEBI" id="CHEBI:15378"/>
        <dbReference type="ChEBI" id="CHEBI:18036"/>
        <dbReference type="ChEBI" id="CHEBI:58462"/>
        <dbReference type="ChEBI" id="CHEBI:61032"/>
        <dbReference type="EC" id="4.1.2.50"/>
    </reaction>
</comment>
<proteinExistence type="inferred from homology"/>
<evidence type="ECO:0000256" key="7">
    <source>
        <dbReference type="ARBA" id="ARBA00023239"/>
    </source>
</evidence>
<dbReference type="NCBIfam" id="TIGR03367">
    <property type="entry name" value="queuosine_QueD"/>
    <property type="match status" value="1"/>
</dbReference>